<feature type="chain" id="PRO_5045602638" evidence="2">
    <location>
        <begin position="20"/>
        <end position="62"/>
    </location>
</feature>
<dbReference type="EMBL" id="JANJOU010000001">
    <property type="protein sequence ID" value="MCR0980693.1"/>
    <property type="molecule type" value="Genomic_DNA"/>
</dbReference>
<reference evidence="3 4" key="1">
    <citation type="submission" date="2022-06" db="EMBL/GenBank/DDBJ databases">
        <title>Roseomonas CN29.</title>
        <authorList>
            <person name="Cheng Y."/>
            <person name="He X."/>
        </authorList>
    </citation>
    <scope>NUCLEOTIDE SEQUENCE [LARGE SCALE GENOMIC DNA]</scope>
    <source>
        <strain evidence="3 4">CN29</strain>
    </source>
</reference>
<feature type="signal peptide" evidence="2">
    <location>
        <begin position="1"/>
        <end position="19"/>
    </location>
</feature>
<accession>A0ABT1WXY7</accession>
<keyword evidence="2" id="KW-0732">Signal</keyword>
<sequence>MVRKGSVAALAAAALLALAGCGGAVVPDRTNENTNPLRRDPATSRLLNETPTVFDANRGAPL</sequence>
<keyword evidence="4" id="KW-1185">Reference proteome</keyword>
<protein>
    <submittedName>
        <fullName evidence="3">Uncharacterized protein</fullName>
    </submittedName>
</protein>
<evidence type="ECO:0000256" key="1">
    <source>
        <dbReference type="SAM" id="MobiDB-lite"/>
    </source>
</evidence>
<feature type="region of interest" description="Disordered" evidence="1">
    <location>
        <begin position="25"/>
        <end position="62"/>
    </location>
</feature>
<evidence type="ECO:0000313" key="3">
    <source>
        <dbReference type="EMBL" id="MCR0980693.1"/>
    </source>
</evidence>
<dbReference type="Proteomes" id="UP001524642">
    <property type="component" value="Unassembled WGS sequence"/>
</dbReference>
<comment type="caution">
    <text evidence="3">The sequence shown here is derived from an EMBL/GenBank/DDBJ whole genome shotgun (WGS) entry which is preliminary data.</text>
</comment>
<name>A0ABT1WXY7_9PROT</name>
<evidence type="ECO:0000256" key="2">
    <source>
        <dbReference type="SAM" id="SignalP"/>
    </source>
</evidence>
<evidence type="ECO:0000313" key="4">
    <source>
        <dbReference type="Proteomes" id="UP001524642"/>
    </source>
</evidence>
<proteinExistence type="predicted"/>
<dbReference type="RefSeq" id="WP_257714367.1">
    <property type="nucleotide sequence ID" value="NZ_JANJOU010000001.1"/>
</dbReference>
<gene>
    <name evidence="3" type="ORF">NRP21_01360</name>
</gene>
<organism evidence="3 4">
    <name type="scientific">Roseomonas populi</name>
    <dbReference type="NCBI Taxonomy" id="3121582"/>
    <lineage>
        <taxon>Bacteria</taxon>
        <taxon>Pseudomonadati</taxon>
        <taxon>Pseudomonadota</taxon>
        <taxon>Alphaproteobacteria</taxon>
        <taxon>Acetobacterales</taxon>
        <taxon>Roseomonadaceae</taxon>
        <taxon>Roseomonas</taxon>
    </lineage>
</organism>
<dbReference type="PROSITE" id="PS51257">
    <property type="entry name" value="PROKAR_LIPOPROTEIN"/>
    <property type="match status" value="1"/>
</dbReference>